<feature type="compositionally biased region" description="Acidic residues" evidence="1">
    <location>
        <begin position="59"/>
        <end position="76"/>
    </location>
</feature>
<evidence type="ECO:0000256" key="1">
    <source>
        <dbReference type="SAM" id="MobiDB-lite"/>
    </source>
</evidence>
<accession>A0A397UVU9</accession>
<dbReference type="Proteomes" id="UP000266673">
    <property type="component" value="Unassembled WGS sequence"/>
</dbReference>
<sequence length="153" mass="17820">MNAINENFESIYTTKLFDQENDKVEDAFLAFFDNVGGLEMSQCLSNINNSHFKINMEESDEYTSEENHDETDEENLEGNSTRMDVDFEEESYNTDYKAIEVLIDERKKDFHHNCAIMILNPITLKTEACNKPSTRRLWNLIGNWEINSKCLDG</sequence>
<comment type="caution">
    <text evidence="2">The sequence shown here is derived from an EMBL/GenBank/DDBJ whole genome shotgun (WGS) entry which is preliminary data.</text>
</comment>
<dbReference type="EMBL" id="QKWP01000837">
    <property type="protein sequence ID" value="RIB14374.1"/>
    <property type="molecule type" value="Genomic_DNA"/>
</dbReference>
<dbReference type="AlphaFoldDB" id="A0A397UVU9"/>
<name>A0A397UVU9_9GLOM</name>
<gene>
    <name evidence="2" type="ORF">C2G38_2040254</name>
</gene>
<keyword evidence="3" id="KW-1185">Reference proteome</keyword>
<protein>
    <submittedName>
        <fullName evidence="2">Uncharacterized protein</fullName>
    </submittedName>
</protein>
<organism evidence="2 3">
    <name type="scientific">Gigaspora rosea</name>
    <dbReference type="NCBI Taxonomy" id="44941"/>
    <lineage>
        <taxon>Eukaryota</taxon>
        <taxon>Fungi</taxon>
        <taxon>Fungi incertae sedis</taxon>
        <taxon>Mucoromycota</taxon>
        <taxon>Glomeromycotina</taxon>
        <taxon>Glomeromycetes</taxon>
        <taxon>Diversisporales</taxon>
        <taxon>Gigasporaceae</taxon>
        <taxon>Gigaspora</taxon>
    </lineage>
</organism>
<feature type="region of interest" description="Disordered" evidence="1">
    <location>
        <begin position="59"/>
        <end position="81"/>
    </location>
</feature>
<evidence type="ECO:0000313" key="2">
    <source>
        <dbReference type="EMBL" id="RIB14374.1"/>
    </source>
</evidence>
<evidence type="ECO:0000313" key="3">
    <source>
        <dbReference type="Proteomes" id="UP000266673"/>
    </source>
</evidence>
<proteinExistence type="predicted"/>
<dbReference type="OrthoDB" id="2448759at2759"/>
<reference evidence="2 3" key="1">
    <citation type="submission" date="2018-06" db="EMBL/GenBank/DDBJ databases">
        <title>Comparative genomics reveals the genomic features of Rhizophagus irregularis, R. cerebriforme, R. diaphanum and Gigaspora rosea, and their symbiotic lifestyle signature.</title>
        <authorList>
            <person name="Morin E."/>
            <person name="San Clemente H."/>
            <person name="Chen E.C.H."/>
            <person name="De La Providencia I."/>
            <person name="Hainaut M."/>
            <person name="Kuo A."/>
            <person name="Kohler A."/>
            <person name="Murat C."/>
            <person name="Tang N."/>
            <person name="Roy S."/>
            <person name="Loubradou J."/>
            <person name="Henrissat B."/>
            <person name="Grigoriev I.V."/>
            <person name="Corradi N."/>
            <person name="Roux C."/>
            <person name="Martin F.M."/>
        </authorList>
    </citation>
    <scope>NUCLEOTIDE SEQUENCE [LARGE SCALE GENOMIC DNA]</scope>
    <source>
        <strain evidence="2 3">DAOM 194757</strain>
    </source>
</reference>